<evidence type="ECO:0000256" key="2">
    <source>
        <dbReference type="SAM" id="SignalP"/>
    </source>
</evidence>
<dbReference type="EMBL" id="CM009751">
    <property type="protein sequence ID" value="PUZ64601.1"/>
    <property type="molecule type" value="Genomic_DNA"/>
</dbReference>
<dbReference type="Proteomes" id="UP000244336">
    <property type="component" value="Chromosome 3"/>
</dbReference>
<proteinExistence type="predicted"/>
<evidence type="ECO:0000313" key="3">
    <source>
        <dbReference type="EMBL" id="PUZ64602.1"/>
    </source>
</evidence>
<accession>A0A2T7E9V2</accession>
<keyword evidence="2" id="KW-0732">Signal</keyword>
<feature type="signal peptide" evidence="2">
    <location>
        <begin position="1"/>
        <end position="25"/>
    </location>
</feature>
<evidence type="ECO:0000313" key="4">
    <source>
        <dbReference type="Proteomes" id="UP000244336"/>
    </source>
</evidence>
<dbReference type="Gramene" id="PUZ64602">
    <property type="protein sequence ID" value="PUZ64602"/>
    <property type="gene ID" value="GQ55_3G155600"/>
</dbReference>
<feature type="region of interest" description="Disordered" evidence="1">
    <location>
        <begin position="158"/>
        <end position="227"/>
    </location>
</feature>
<feature type="compositionally biased region" description="Basic and acidic residues" evidence="1">
    <location>
        <begin position="297"/>
        <end position="312"/>
    </location>
</feature>
<reference evidence="3 4" key="1">
    <citation type="submission" date="2018-04" db="EMBL/GenBank/DDBJ databases">
        <title>WGS assembly of Panicum hallii var. hallii HAL2.</title>
        <authorList>
            <person name="Lovell J."/>
            <person name="Jenkins J."/>
            <person name="Lowry D."/>
            <person name="Mamidi S."/>
            <person name="Sreedasyam A."/>
            <person name="Weng X."/>
            <person name="Barry K."/>
            <person name="Bonette J."/>
            <person name="Campitelli B."/>
            <person name="Daum C."/>
            <person name="Gordon S."/>
            <person name="Gould B."/>
            <person name="Lipzen A."/>
            <person name="MacQueen A."/>
            <person name="Palacio-Mejia J."/>
            <person name="Plott C."/>
            <person name="Shakirov E."/>
            <person name="Shu S."/>
            <person name="Yoshinaga Y."/>
            <person name="Zane M."/>
            <person name="Rokhsar D."/>
            <person name="Grimwood J."/>
            <person name="Schmutz J."/>
            <person name="Juenger T."/>
        </authorList>
    </citation>
    <scope>NUCLEOTIDE SEQUENCE [LARGE SCALE GENOMIC DNA]</scope>
    <source>
        <strain evidence="4">cv. HAL2</strain>
        <strain evidence="3">HAL2</strain>
    </source>
</reference>
<dbReference type="Gramene" id="PUZ64601">
    <property type="protein sequence ID" value="PUZ64601"/>
    <property type="gene ID" value="GQ55_3G155600"/>
</dbReference>
<keyword evidence="4" id="KW-1185">Reference proteome</keyword>
<evidence type="ECO:0000256" key="1">
    <source>
        <dbReference type="SAM" id="MobiDB-lite"/>
    </source>
</evidence>
<sequence length="371" mass="38272">MPHPALNRPLLAGLILIYTPGAAHMGVYNTGTALRFGPPHVATLEPRVASGVESTSVVAAGSVLPSRRRRRAVGRAGVAGRRAERRVHGGVAPPVPHRPVQPGDETLALPLEVPQEPCRHAPASPVVRRRRRQRRCRHLGGGVAGRGGGEVLHHGLGQARGGGPAAVPQPHARDGAAHRGGHGIGGGCAGAGQERGAQGDDVLSGRRGGVHRGGRGEVVPGHLDGDAPDLLARERRVREEHALHAAAGVLQDALGAAVGHEEEVEPLAGDIAPRSAGAHDVDAEALGGLVLREQGRARDGDHGHDAEHDALRGRGGGRHPRGPNSVDGDVVDVNRGGRRGGGGGNGEEERSLHCCGEARPGKDRAFPCRCL</sequence>
<dbReference type="Gramene" id="PUZ64600">
    <property type="protein sequence ID" value="PUZ64600"/>
    <property type="gene ID" value="GQ55_3G155600"/>
</dbReference>
<protein>
    <submittedName>
        <fullName evidence="3">Uncharacterized protein</fullName>
    </submittedName>
</protein>
<dbReference type="EMBL" id="CM009751">
    <property type="protein sequence ID" value="PUZ64600.1"/>
    <property type="molecule type" value="Genomic_DNA"/>
</dbReference>
<name>A0A2T7E9V2_9POAL</name>
<dbReference type="EMBL" id="CM009751">
    <property type="protein sequence ID" value="PUZ64602.1"/>
    <property type="molecule type" value="Genomic_DNA"/>
</dbReference>
<feature type="compositionally biased region" description="Low complexity" evidence="1">
    <location>
        <begin position="191"/>
        <end position="202"/>
    </location>
</feature>
<organism evidence="3 4">
    <name type="scientific">Panicum hallii var. hallii</name>
    <dbReference type="NCBI Taxonomy" id="1504633"/>
    <lineage>
        <taxon>Eukaryota</taxon>
        <taxon>Viridiplantae</taxon>
        <taxon>Streptophyta</taxon>
        <taxon>Embryophyta</taxon>
        <taxon>Tracheophyta</taxon>
        <taxon>Spermatophyta</taxon>
        <taxon>Magnoliopsida</taxon>
        <taxon>Liliopsida</taxon>
        <taxon>Poales</taxon>
        <taxon>Poaceae</taxon>
        <taxon>PACMAD clade</taxon>
        <taxon>Panicoideae</taxon>
        <taxon>Panicodae</taxon>
        <taxon>Paniceae</taxon>
        <taxon>Panicinae</taxon>
        <taxon>Panicum</taxon>
        <taxon>Panicum sect. Panicum</taxon>
    </lineage>
</organism>
<dbReference type="AlphaFoldDB" id="A0A2T7E9V2"/>
<feature type="compositionally biased region" description="Low complexity" evidence="1">
    <location>
        <begin position="322"/>
        <end position="334"/>
    </location>
</feature>
<gene>
    <name evidence="3" type="ORF">GQ55_3G155600</name>
</gene>
<feature type="region of interest" description="Disordered" evidence="1">
    <location>
        <begin position="297"/>
        <end position="352"/>
    </location>
</feature>
<feature type="chain" id="PRO_5036051295" evidence="2">
    <location>
        <begin position="26"/>
        <end position="371"/>
    </location>
</feature>